<dbReference type="OrthoDB" id="5501671at2"/>
<accession>A0A0K1EQ90</accession>
<evidence type="ECO:0008006" key="5">
    <source>
        <dbReference type="Google" id="ProtNLM"/>
    </source>
</evidence>
<dbReference type="EMBL" id="CP012159">
    <property type="protein sequence ID" value="AKT43016.1"/>
    <property type="molecule type" value="Genomic_DNA"/>
</dbReference>
<feature type="region of interest" description="Disordered" evidence="1">
    <location>
        <begin position="31"/>
        <end position="81"/>
    </location>
</feature>
<dbReference type="STRING" id="52.CMC5_072430"/>
<feature type="signal peptide" evidence="2">
    <location>
        <begin position="1"/>
        <end position="23"/>
    </location>
</feature>
<evidence type="ECO:0000313" key="3">
    <source>
        <dbReference type="EMBL" id="AKT43016.1"/>
    </source>
</evidence>
<proteinExistence type="predicted"/>
<gene>
    <name evidence="3" type="ORF">CMC5_072430</name>
</gene>
<dbReference type="RefSeq" id="WP_050434553.1">
    <property type="nucleotide sequence ID" value="NZ_CP012159.1"/>
</dbReference>
<organism evidence="3 4">
    <name type="scientific">Chondromyces crocatus</name>
    <dbReference type="NCBI Taxonomy" id="52"/>
    <lineage>
        <taxon>Bacteria</taxon>
        <taxon>Pseudomonadati</taxon>
        <taxon>Myxococcota</taxon>
        <taxon>Polyangia</taxon>
        <taxon>Polyangiales</taxon>
        <taxon>Polyangiaceae</taxon>
        <taxon>Chondromyces</taxon>
    </lineage>
</organism>
<evidence type="ECO:0000313" key="4">
    <source>
        <dbReference type="Proteomes" id="UP000067626"/>
    </source>
</evidence>
<dbReference type="KEGG" id="ccro:CMC5_072430"/>
<sequence length="250" mass="26099">MKRANSYLHGGAVPSLLAALALAAAGCTAPVDDITDPETEEEETPSNNNSQSANNPQSTVGGDGNTFDHMDDLTPGGGKSNEEIMAQRDQEGPLEVRTRLHSCAKLPVVTLGNVLQDFGVDLNANAPNGQPASAGQLYRDGLRTLGVEDYNAMLAEGVIWRSSGATKTLDIFVQAAPTIIQNIASTQHCGVEMFDANDACNPDAVTCLIGRPATQQHISNCSKAVRDATSVDKGKIIAVAAVLSAAHSCE</sequence>
<name>A0A0K1EQ90_CHOCO</name>
<keyword evidence="2" id="KW-0732">Signal</keyword>
<feature type="compositionally biased region" description="Acidic residues" evidence="1">
    <location>
        <begin position="33"/>
        <end position="44"/>
    </location>
</feature>
<reference evidence="3 4" key="1">
    <citation type="submission" date="2015-07" db="EMBL/GenBank/DDBJ databases">
        <title>Genome analysis of myxobacterium Chondromyces crocatus Cm c5 reveals a high potential for natural compound synthesis and the genetic basis for the loss of fruiting body formation.</title>
        <authorList>
            <person name="Zaburannyi N."/>
            <person name="Bunk B."/>
            <person name="Maier J."/>
            <person name="Overmann J."/>
            <person name="Mueller R."/>
        </authorList>
    </citation>
    <scope>NUCLEOTIDE SEQUENCE [LARGE SCALE GENOMIC DNA]</scope>
    <source>
        <strain evidence="3 4">Cm c5</strain>
    </source>
</reference>
<evidence type="ECO:0000256" key="2">
    <source>
        <dbReference type="SAM" id="SignalP"/>
    </source>
</evidence>
<dbReference type="AlphaFoldDB" id="A0A0K1EQ90"/>
<evidence type="ECO:0000256" key="1">
    <source>
        <dbReference type="SAM" id="MobiDB-lite"/>
    </source>
</evidence>
<keyword evidence="4" id="KW-1185">Reference proteome</keyword>
<feature type="chain" id="PRO_5005459830" description="Secreted protein" evidence="2">
    <location>
        <begin position="24"/>
        <end position="250"/>
    </location>
</feature>
<feature type="compositionally biased region" description="Low complexity" evidence="1">
    <location>
        <begin position="45"/>
        <end position="58"/>
    </location>
</feature>
<dbReference type="PROSITE" id="PS51257">
    <property type="entry name" value="PROKAR_LIPOPROTEIN"/>
    <property type="match status" value="1"/>
</dbReference>
<dbReference type="Proteomes" id="UP000067626">
    <property type="component" value="Chromosome"/>
</dbReference>
<protein>
    <recommendedName>
        <fullName evidence="5">Secreted protein</fullName>
    </recommendedName>
</protein>